<accession>A0A512PQS4</accession>
<sequence>MTHTHAQVTVISPKGVNAYNHKNLTGKVANYKQGTVLKVKGIVKHNLTTRYILTNGKYVTANRKLVKMGRHAHVTKVRAKAAINRYQDVNLTKRNRHLKKGTTLKVHRYEYSQPTNLSQHGTLRYRVAGGYITGNAKYVKAIR</sequence>
<dbReference type="AlphaFoldDB" id="A0A512PQS4"/>
<reference evidence="2 3" key="1">
    <citation type="submission" date="2019-07" db="EMBL/GenBank/DDBJ databases">
        <title>Whole genome shotgun sequence of Lactobacillus rapi NBRC 109618.</title>
        <authorList>
            <person name="Hosoyama A."/>
            <person name="Uohara A."/>
            <person name="Ohji S."/>
            <person name="Ichikawa N."/>
        </authorList>
    </citation>
    <scope>NUCLEOTIDE SEQUENCE [LARGE SCALE GENOMIC DNA]</scope>
    <source>
        <strain evidence="2 3">NBRC 109618</strain>
    </source>
</reference>
<feature type="domain" description="DUF5776" evidence="1">
    <location>
        <begin position="74"/>
        <end position="139"/>
    </location>
</feature>
<feature type="domain" description="DUF5776" evidence="1">
    <location>
        <begin position="2"/>
        <end position="66"/>
    </location>
</feature>
<evidence type="ECO:0000313" key="2">
    <source>
        <dbReference type="EMBL" id="GEP73569.1"/>
    </source>
</evidence>
<evidence type="ECO:0000259" key="1">
    <source>
        <dbReference type="Pfam" id="PF19087"/>
    </source>
</evidence>
<dbReference type="EMBL" id="BKAM01000094">
    <property type="protein sequence ID" value="GEP73569.1"/>
    <property type="molecule type" value="Genomic_DNA"/>
</dbReference>
<dbReference type="STRING" id="1423795.FD12_GL001660"/>
<evidence type="ECO:0000313" key="3">
    <source>
        <dbReference type="Proteomes" id="UP000321569"/>
    </source>
</evidence>
<organism evidence="2 3">
    <name type="scientific">Lentilactobacillus rapi</name>
    <dbReference type="NCBI Taxonomy" id="481723"/>
    <lineage>
        <taxon>Bacteria</taxon>
        <taxon>Bacillati</taxon>
        <taxon>Bacillota</taxon>
        <taxon>Bacilli</taxon>
        <taxon>Lactobacillales</taxon>
        <taxon>Lactobacillaceae</taxon>
        <taxon>Lentilactobacillus</taxon>
    </lineage>
</organism>
<gene>
    <name evidence="2" type="ORF">LRA02_24370</name>
</gene>
<protein>
    <recommendedName>
        <fullName evidence="1">DUF5776 domain-containing protein</fullName>
    </recommendedName>
</protein>
<dbReference type="InterPro" id="IPR044081">
    <property type="entry name" value="DUF5776"/>
</dbReference>
<proteinExistence type="predicted"/>
<comment type="caution">
    <text evidence="2">The sequence shown here is derived from an EMBL/GenBank/DDBJ whole genome shotgun (WGS) entry which is preliminary data.</text>
</comment>
<dbReference type="Proteomes" id="UP000321569">
    <property type="component" value="Unassembled WGS sequence"/>
</dbReference>
<dbReference type="Pfam" id="PF19087">
    <property type="entry name" value="DUF5776"/>
    <property type="match status" value="2"/>
</dbReference>
<name>A0A512PQS4_9LACO</name>